<accession>A0A239KA25</accession>
<dbReference type="Proteomes" id="UP000198282">
    <property type="component" value="Unassembled WGS sequence"/>
</dbReference>
<keyword evidence="1" id="KW-0812">Transmembrane</keyword>
<name>A0A239KA25_9ACTN</name>
<dbReference type="Pfam" id="PF17174">
    <property type="entry name" value="DUF5130"/>
    <property type="match status" value="1"/>
</dbReference>
<protein>
    <recommendedName>
        <fullName evidence="4">TLP18.3, Psb32 and MOLO-1 founding protein of phosphatase</fullName>
    </recommendedName>
</protein>
<dbReference type="AlphaFoldDB" id="A0A239KA25"/>
<sequence>MVTEVATDMRTLTSTQIDGVREALRAAERRTGLRFAAYLGPAIGPRRHFSERLHAALGDEVDRAVLIFVDSEKKALEIVTGSEARRRLPDEKCRMAAMSMATVFSGGDLVGGIVTGVWMLADQASRHP</sequence>
<reference evidence="2 3" key="1">
    <citation type="submission" date="2017-06" db="EMBL/GenBank/DDBJ databases">
        <authorList>
            <person name="Kim H.J."/>
            <person name="Triplett B.A."/>
        </authorList>
    </citation>
    <scope>NUCLEOTIDE SEQUENCE [LARGE SCALE GENOMIC DNA]</scope>
    <source>
        <strain evidence="2 3">CGMCC 4.2132</strain>
    </source>
</reference>
<evidence type="ECO:0000313" key="3">
    <source>
        <dbReference type="Proteomes" id="UP000198282"/>
    </source>
</evidence>
<dbReference type="Gene3D" id="3.10.310.50">
    <property type="match status" value="1"/>
</dbReference>
<keyword evidence="3" id="KW-1185">Reference proteome</keyword>
<keyword evidence="1" id="KW-0472">Membrane</keyword>
<feature type="transmembrane region" description="Helical" evidence="1">
    <location>
        <begin position="95"/>
        <end position="121"/>
    </location>
</feature>
<proteinExistence type="predicted"/>
<dbReference type="InterPro" id="IPR033437">
    <property type="entry name" value="DUF5130"/>
</dbReference>
<evidence type="ECO:0000256" key="1">
    <source>
        <dbReference type="SAM" id="Phobius"/>
    </source>
</evidence>
<evidence type="ECO:0008006" key="4">
    <source>
        <dbReference type="Google" id="ProtNLM"/>
    </source>
</evidence>
<keyword evidence="1" id="KW-1133">Transmembrane helix</keyword>
<evidence type="ECO:0000313" key="2">
    <source>
        <dbReference type="EMBL" id="SNT14618.1"/>
    </source>
</evidence>
<gene>
    <name evidence="2" type="ORF">SAMN05216276_102633</name>
</gene>
<dbReference type="EMBL" id="FZOD01000026">
    <property type="protein sequence ID" value="SNT14618.1"/>
    <property type="molecule type" value="Genomic_DNA"/>
</dbReference>
<organism evidence="2 3">
    <name type="scientific">Streptosporangium subroseum</name>
    <dbReference type="NCBI Taxonomy" id="106412"/>
    <lineage>
        <taxon>Bacteria</taxon>
        <taxon>Bacillati</taxon>
        <taxon>Actinomycetota</taxon>
        <taxon>Actinomycetes</taxon>
        <taxon>Streptosporangiales</taxon>
        <taxon>Streptosporangiaceae</taxon>
        <taxon>Streptosporangium</taxon>
    </lineage>
</organism>